<name>A0ABD5VWJ0_9EURY</name>
<organism evidence="9 10">
    <name type="scientific">Halovenus salina</name>
    <dbReference type="NCBI Taxonomy" id="1510225"/>
    <lineage>
        <taxon>Archaea</taxon>
        <taxon>Methanobacteriati</taxon>
        <taxon>Methanobacteriota</taxon>
        <taxon>Stenosarchaea group</taxon>
        <taxon>Halobacteria</taxon>
        <taxon>Halobacteriales</taxon>
        <taxon>Haloarculaceae</taxon>
        <taxon>Halovenus</taxon>
    </lineage>
</organism>
<comment type="caution">
    <text evidence="9">The sequence shown here is derived from an EMBL/GenBank/DDBJ whole genome shotgun (WGS) entry which is preliminary data.</text>
</comment>
<evidence type="ECO:0000259" key="7">
    <source>
        <dbReference type="PROSITE" id="PS50109"/>
    </source>
</evidence>
<keyword evidence="10" id="KW-1185">Reference proteome</keyword>
<evidence type="ECO:0000313" key="9">
    <source>
        <dbReference type="EMBL" id="MFC7057546.1"/>
    </source>
</evidence>
<keyword evidence="5 9" id="KW-0418">Kinase</keyword>
<dbReference type="SUPFAM" id="SSF55874">
    <property type="entry name" value="ATPase domain of HSP90 chaperone/DNA topoisomerase II/histidine kinase"/>
    <property type="match status" value="1"/>
</dbReference>
<dbReference type="InterPro" id="IPR050736">
    <property type="entry name" value="Sensor_HK_Regulatory"/>
</dbReference>
<evidence type="ECO:0000259" key="8">
    <source>
        <dbReference type="PROSITE" id="PS50112"/>
    </source>
</evidence>
<evidence type="ECO:0000256" key="6">
    <source>
        <dbReference type="ARBA" id="ARBA00023012"/>
    </source>
</evidence>
<dbReference type="Proteomes" id="UP001596445">
    <property type="component" value="Unassembled WGS sequence"/>
</dbReference>
<dbReference type="Pfam" id="PF02518">
    <property type="entry name" value="HATPase_c"/>
    <property type="match status" value="1"/>
</dbReference>
<dbReference type="SMART" id="SM00388">
    <property type="entry name" value="HisKA"/>
    <property type="match status" value="1"/>
</dbReference>
<evidence type="ECO:0000256" key="3">
    <source>
        <dbReference type="ARBA" id="ARBA00022553"/>
    </source>
</evidence>
<dbReference type="CDD" id="cd00082">
    <property type="entry name" value="HisKA"/>
    <property type="match status" value="1"/>
</dbReference>
<dbReference type="InterPro" id="IPR005467">
    <property type="entry name" value="His_kinase_dom"/>
</dbReference>
<dbReference type="InterPro" id="IPR003661">
    <property type="entry name" value="HisK_dim/P_dom"/>
</dbReference>
<keyword evidence="6" id="KW-0902">Two-component regulatory system</keyword>
<dbReference type="Gene3D" id="3.30.450.20">
    <property type="entry name" value="PAS domain"/>
    <property type="match status" value="1"/>
</dbReference>
<dbReference type="PRINTS" id="PR00344">
    <property type="entry name" value="BCTRLSENSOR"/>
</dbReference>
<dbReference type="PANTHER" id="PTHR43711">
    <property type="entry name" value="TWO-COMPONENT HISTIDINE KINASE"/>
    <property type="match status" value="1"/>
</dbReference>
<dbReference type="InterPro" id="IPR004358">
    <property type="entry name" value="Sig_transdc_His_kin-like_C"/>
</dbReference>
<sequence>MVRLRGRLPHVSAVNAAFEETFGYDEETAVGRSVDDLIVPAEKQQEAEQIDRRVENGELLDKQVRRQTADGERVFNFRNIPSQSGTKTEGFAVYNDINKRVEREKRLVRQNERLDEFASIVAHDLRNPLNVAQARTELLARDYESEHLPEIESAHSRMETLLEETLLLARQGDTVSGKAFVSVSTVLRECQDMVGTETSTVTVEDDVRINCDRDRVRQLFENLISNAIDHGGPDVTVRVGTAGEETLYVEDDGPGIETDDPDKLLEAGYTTDDDGTGFGLSIVSRIAEAHGWNISITDTGDGLRFDIAGVEIAR</sequence>
<dbReference type="InterPro" id="IPR003594">
    <property type="entry name" value="HATPase_dom"/>
</dbReference>
<reference evidence="9 10" key="1">
    <citation type="journal article" date="2019" name="Int. J. Syst. Evol. Microbiol.">
        <title>The Global Catalogue of Microorganisms (GCM) 10K type strain sequencing project: providing services to taxonomists for standard genome sequencing and annotation.</title>
        <authorList>
            <consortium name="The Broad Institute Genomics Platform"/>
            <consortium name="The Broad Institute Genome Sequencing Center for Infectious Disease"/>
            <person name="Wu L."/>
            <person name="Ma J."/>
        </authorList>
    </citation>
    <scope>NUCLEOTIDE SEQUENCE [LARGE SCALE GENOMIC DNA]</scope>
    <source>
        <strain evidence="9 10">JCM 30072</strain>
    </source>
</reference>
<dbReference type="InterPro" id="IPR000014">
    <property type="entry name" value="PAS"/>
</dbReference>
<dbReference type="AlphaFoldDB" id="A0ABD5VWJ0"/>
<feature type="domain" description="PAS" evidence="8">
    <location>
        <begin position="1"/>
        <end position="57"/>
    </location>
</feature>
<accession>A0ABD5VWJ0</accession>
<dbReference type="PANTHER" id="PTHR43711:SF1">
    <property type="entry name" value="HISTIDINE KINASE 1"/>
    <property type="match status" value="1"/>
</dbReference>
<evidence type="ECO:0000256" key="1">
    <source>
        <dbReference type="ARBA" id="ARBA00000085"/>
    </source>
</evidence>
<dbReference type="InterPro" id="IPR035965">
    <property type="entry name" value="PAS-like_dom_sf"/>
</dbReference>
<dbReference type="RefSeq" id="WP_382186766.1">
    <property type="nucleotide sequence ID" value="NZ_JBHSZI010000001.1"/>
</dbReference>
<dbReference type="InterPro" id="IPR036097">
    <property type="entry name" value="HisK_dim/P_sf"/>
</dbReference>
<protein>
    <recommendedName>
        <fullName evidence="2">histidine kinase</fullName>
        <ecNumber evidence="2">2.7.13.3</ecNumber>
    </recommendedName>
</protein>
<evidence type="ECO:0000256" key="2">
    <source>
        <dbReference type="ARBA" id="ARBA00012438"/>
    </source>
</evidence>
<dbReference type="EC" id="2.7.13.3" evidence="2"/>
<dbReference type="PROSITE" id="PS50112">
    <property type="entry name" value="PAS"/>
    <property type="match status" value="1"/>
</dbReference>
<dbReference type="GO" id="GO:0000160">
    <property type="term" value="P:phosphorelay signal transduction system"/>
    <property type="evidence" value="ECO:0007669"/>
    <property type="project" value="UniProtKB-KW"/>
</dbReference>
<dbReference type="SUPFAM" id="SSF55785">
    <property type="entry name" value="PYP-like sensor domain (PAS domain)"/>
    <property type="match status" value="1"/>
</dbReference>
<keyword evidence="4" id="KW-0808">Transferase</keyword>
<evidence type="ECO:0000256" key="5">
    <source>
        <dbReference type="ARBA" id="ARBA00022777"/>
    </source>
</evidence>
<dbReference type="NCBIfam" id="TIGR00229">
    <property type="entry name" value="sensory_box"/>
    <property type="match status" value="1"/>
</dbReference>
<gene>
    <name evidence="9" type="ORF">ACFQQG_04355</name>
</gene>
<dbReference type="PROSITE" id="PS50109">
    <property type="entry name" value="HIS_KIN"/>
    <property type="match status" value="1"/>
</dbReference>
<proteinExistence type="predicted"/>
<dbReference type="InterPro" id="IPR036890">
    <property type="entry name" value="HATPase_C_sf"/>
</dbReference>
<comment type="catalytic activity">
    <reaction evidence="1">
        <text>ATP + protein L-histidine = ADP + protein N-phospho-L-histidine.</text>
        <dbReference type="EC" id="2.7.13.3"/>
    </reaction>
</comment>
<dbReference type="SMART" id="SM00387">
    <property type="entry name" value="HATPase_c"/>
    <property type="match status" value="1"/>
</dbReference>
<dbReference type="Pfam" id="PF00512">
    <property type="entry name" value="HisKA"/>
    <property type="match status" value="1"/>
</dbReference>
<dbReference type="CDD" id="cd00075">
    <property type="entry name" value="HATPase"/>
    <property type="match status" value="1"/>
</dbReference>
<dbReference type="InterPro" id="IPR013655">
    <property type="entry name" value="PAS_fold_3"/>
</dbReference>
<dbReference type="GO" id="GO:0004673">
    <property type="term" value="F:protein histidine kinase activity"/>
    <property type="evidence" value="ECO:0007669"/>
    <property type="project" value="UniProtKB-EC"/>
</dbReference>
<feature type="domain" description="Histidine kinase" evidence="7">
    <location>
        <begin position="120"/>
        <end position="307"/>
    </location>
</feature>
<dbReference type="Gene3D" id="3.30.565.10">
    <property type="entry name" value="Histidine kinase-like ATPase, C-terminal domain"/>
    <property type="match status" value="1"/>
</dbReference>
<dbReference type="Gene3D" id="1.10.287.130">
    <property type="match status" value="1"/>
</dbReference>
<dbReference type="CDD" id="cd00130">
    <property type="entry name" value="PAS"/>
    <property type="match status" value="1"/>
</dbReference>
<dbReference type="SUPFAM" id="SSF47384">
    <property type="entry name" value="Homodimeric domain of signal transducing histidine kinase"/>
    <property type="match status" value="1"/>
</dbReference>
<evidence type="ECO:0000313" key="10">
    <source>
        <dbReference type="Proteomes" id="UP001596445"/>
    </source>
</evidence>
<dbReference type="EMBL" id="JBHSZI010000001">
    <property type="protein sequence ID" value="MFC7057546.1"/>
    <property type="molecule type" value="Genomic_DNA"/>
</dbReference>
<dbReference type="Pfam" id="PF08447">
    <property type="entry name" value="PAS_3"/>
    <property type="match status" value="1"/>
</dbReference>
<evidence type="ECO:0000256" key="4">
    <source>
        <dbReference type="ARBA" id="ARBA00022679"/>
    </source>
</evidence>
<keyword evidence="3" id="KW-0597">Phosphoprotein</keyword>